<dbReference type="EMBL" id="BLIO01000001">
    <property type="protein sequence ID" value="GFE14202.1"/>
    <property type="molecule type" value="Genomic_DNA"/>
</dbReference>
<sequence>MRVVKLVRMMNEPPGSELSASSAPAEPAGPAESAEPSELIERSEPAEPSEQDTPQMRLLPWSTPDDRPCFLITDGAGGPVSDLADSIEEMQLGIGEELLRYARVMHADPKVPDREFRFLSRRLAEALGDALRVARN</sequence>
<keyword evidence="3" id="KW-1185">Reference proteome</keyword>
<name>A0A640STL2_9ACTN</name>
<evidence type="ECO:0000313" key="2">
    <source>
        <dbReference type="EMBL" id="GFE14202.1"/>
    </source>
</evidence>
<dbReference type="AlphaFoldDB" id="A0A640STL2"/>
<protein>
    <submittedName>
        <fullName evidence="2">Uncharacterized protein</fullName>
    </submittedName>
</protein>
<evidence type="ECO:0000313" key="3">
    <source>
        <dbReference type="Proteomes" id="UP000430079"/>
    </source>
</evidence>
<organism evidence="2 3">
    <name type="scientific">Streptomyces glebosus</name>
    <dbReference type="NCBI Taxonomy" id="249580"/>
    <lineage>
        <taxon>Bacteria</taxon>
        <taxon>Bacillati</taxon>
        <taxon>Actinomycetota</taxon>
        <taxon>Actinomycetes</taxon>
        <taxon>Kitasatosporales</taxon>
        <taxon>Streptomycetaceae</taxon>
        <taxon>Streptomyces</taxon>
    </lineage>
</organism>
<feature type="compositionally biased region" description="Low complexity" evidence="1">
    <location>
        <begin position="12"/>
        <end position="37"/>
    </location>
</feature>
<dbReference type="Proteomes" id="UP000430079">
    <property type="component" value="Unassembled WGS sequence"/>
</dbReference>
<feature type="region of interest" description="Disordered" evidence="1">
    <location>
        <begin position="1"/>
        <end position="64"/>
    </location>
</feature>
<gene>
    <name evidence="2" type="ORF">Sgleb_22490</name>
</gene>
<comment type="caution">
    <text evidence="2">The sequence shown here is derived from an EMBL/GenBank/DDBJ whole genome shotgun (WGS) entry which is preliminary data.</text>
</comment>
<accession>A0A640STL2</accession>
<reference evidence="2 3" key="1">
    <citation type="submission" date="2019-12" db="EMBL/GenBank/DDBJ databases">
        <title>Whole genome shotgun sequence of Streptomyces hygroscopicus subsp. glebosus NBRC 13786.</title>
        <authorList>
            <person name="Ichikawa N."/>
            <person name="Kimura A."/>
            <person name="Kitahashi Y."/>
            <person name="Komaki H."/>
            <person name="Tamura T."/>
        </authorList>
    </citation>
    <scope>NUCLEOTIDE SEQUENCE [LARGE SCALE GENOMIC DNA]</scope>
    <source>
        <strain evidence="2 3">NBRC 13786</strain>
    </source>
</reference>
<evidence type="ECO:0000256" key="1">
    <source>
        <dbReference type="SAM" id="MobiDB-lite"/>
    </source>
</evidence>
<proteinExistence type="predicted"/>